<dbReference type="AlphaFoldDB" id="A0A0M2Q0T0"/>
<dbReference type="GO" id="GO:0009927">
    <property type="term" value="F:histidine phosphotransfer kinase activity"/>
    <property type="evidence" value="ECO:0007669"/>
    <property type="project" value="TreeGrafter"/>
</dbReference>
<evidence type="ECO:0000256" key="9">
    <source>
        <dbReference type="SAM" id="Coils"/>
    </source>
</evidence>
<dbReference type="CDD" id="cd00082">
    <property type="entry name" value="HisKA"/>
    <property type="match status" value="1"/>
</dbReference>
<dbReference type="PANTHER" id="PTHR43047:SF72">
    <property type="entry name" value="OSMOSENSING HISTIDINE PROTEIN KINASE SLN1"/>
    <property type="match status" value="1"/>
</dbReference>
<keyword evidence="12" id="KW-1185">Reference proteome</keyword>
<dbReference type="Gene3D" id="3.30.450.40">
    <property type="match status" value="1"/>
</dbReference>
<dbReference type="Pfam" id="PF00512">
    <property type="entry name" value="HisKA"/>
    <property type="match status" value="1"/>
</dbReference>
<protein>
    <recommendedName>
        <fullName evidence="8">Circadian input-output histidine kinase CikA</fullName>
        <ecNumber evidence="3">2.7.13.3</ecNumber>
    </recommendedName>
</protein>
<dbReference type="SMART" id="SM00065">
    <property type="entry name" value="GAF"/>
    <property type="match status" value="1"/>
</dbReference>
<dbReference type="InterPro" id="IPR003594">
    <property type="entry name" value="HATPase_dom"/>
</dbReference>
<evidence type="ECO:0000259" key="10">
    <source>
        <dbReference type="PROSITE" id="PS50109"/>
    </source>
</evidence>
<accession>A0A0M2Q0T0</accession>
<dbReference type="InterPro" id="IPR003661">
    <property type="entry name" value="HisK_dim/P_dom"/>
</dbReference>
<evidence type="ECO:0000256" key="5">
    <source>
        <dbReference type="ARBA" id="ARBA00022679"/>
    </source>
</evidence>
<dbReference type="GO" id="GO:0005886">
    <property type="term" value="C:plasma membrane"/>
    <property type="evidence" value="ECO:0007669"/>
    <property type="project" value="TreeGrafter"/>
</dbReference>
<keyword evidence="9" id="KW-0175">Coiled coil</keyword>
<dbReference type="SUPFAM" id="SSF47384">
    <property type="entry name" value="Homodimeric domain of signal transducing histidine kinase"/>
    <property type="match status" value="1"/>
</dbReference>
<dbReference type="SUPFAM" id="SSF55874">
    <property type="entry name" value="ATPase domain of HSP90 chaperone/DNA topoisomerase II/histidine kinase"/>
    <property type="match status" value="1"/>
</dbReference>
<dbReference type="Pfam" id="PF02518">
    <property type="entry name" value="HATPase_c"/>
    <property type="match status" value="1"/>
</dbReference>
<gene>
    <name evidence="11" type="ORF">PROH_00175</name>
</gene>
<feature type="domain" description="Histidine kinase" evidence="10">
    <location>
        <begin position="358"/>
        <end position="589"/>
    </location>
</feature>
<evidence type="ECO:0000256" key="3">
    <source>
        <dbReference type="ARBA" id="ARBA00012438"/>
    </source>
</evidence>
<keyword evidence="4" id="KW-0597">Phosphoprotein</keyword>
<evidence type="ECO:0000313" key="11">
    <source>
        <dbReference type="EMBL" id="KKJ00908.1"/>
    </source>
</evidence>
<dbReference type="PANTHER" id="PTHR43047">
    <property type="entry name" value="TWO-COMPONENT HISTIDINE PROTEIN KINASE"/>
    <property type="match status" value="1"/>
</dbReference>
<evidence type="ECO:0000313" key="12">
    <source>
        <dbReference type="Proteomes" id="UP000034681"/>
    </source>
</evidence>
<dbReference type="Gene3D" id="1.10.287.130">
    <property type="match status" value="1"/>
</dbReference>
<feature type="coiled-coil region" evidence="9">
    <location>
        <begin position="310"/>
        <end position="358"/>
    </location>
</feature>
<dbReference type="SUPFAM" id="SSF55781">
    <property type="entry name" value="GAF domain-like"/>
    <property type="match status" value="1"/>
</dbReference>
<evidence type="ECO:0000256" key="6">
    <source>
        <dbReference type="ARBA" id="ARBA00022777"/>
    </source>
</evidence>
<dbReference type="InterPro" id="IPR003018">
    <property type="entry name" value="GAF"/>
</dbReference>
<evidence type="ECO:0000256" key="8">
    <source>
        <dbReference type="ARBA" id="ARBA00074306"/>
    </source>
</evidence>
<keyword evidence="7" id="KW-0902">Two-component regulatory system</keyword>
<keyword evidence="5" id="KW-0808">Transferase</keyword>
<dbReference type="CDD" id="cd16922">
    <property type="entry name" value="HATPase_EvgS-ArcB-TorS-like"/>
    <property type="match status" value="1"/>
</dbReference>
<comment type="caution">
    <text evidence="11">The sequence shown here is derived from an EMBL/GenBank/DDBJ whole genome shotgun (WGS) entry which is preliminary data.</text>
</comment>
<dbReference type="EMBL" id="AJTX02000002">
    <property type="protein sequence ID" value="KKJ00908.1"/>
    <property type="molecule type" value="Genomic_DNA"/>
</dbReference>
<keyword evidence="6 11" id="KW-0418">Kinase</keyword>
<dbReference type="SMART" id="SM00387">
    <property type="entry name" value="HATPase_c"/>
    <property type="match status" value="1"/>
</dbReference>
<dbReference type="Pfam" id="PF01590">
    <property type="entry name" value="GAF"/>
    <property type="match status" value="1"/>
</dbReference>
<evidence type="ECO:0000256" key="1">
    <source>
        <dbReference type="ARBA" id="ARBA00000085"/>
    </source>
</evidence>
<dbReference type="EC" id="2.7.13.3" evidence="3"/>
<evidence type="ECO:0000256" key="4">
    <source>
        <dbReference type="ARBA" id="ARBA00022553"/>
    </source>
</evidence>
<dbReference type="FunFam" id="3.30.565.10:FF:000010">
    <property type="entry name" value="Sensor histidine kinase RcsC"/>
    <property type="match status" value="1"/>
</dbReference>
<sequence length="598" mass="66738">MESPSPEGTVARHAADLVFTQDALGHYLSFYWQSNQLPDLHPDHLVFTQMGPTSGPVNIEHYFGKVRWVLDHLKPIQFEEVFCYGNQQIAFEITLSPILLPQQTARTLLVLGKSISPQPWATSPIDAIVTRKAPITEVGLARYQKFFTLIAWNIRRTLDLETIWQQTVNGLGSILKVDRCLICAYTTDSRYLPIVAEYQRVPAQALRGELFDLQAHPQLQETFTSLTPTTTIVPLPQEGTECALMAIATSYQDQPNGLIVMGYGSLSVDPFKSSAMGQAEGHETTALAWSKAELESVSELADQVGTALAHAHLFGEVQELAQELQDANSNLVQKHWELEEARQQAEEISRIKSEFLANTSHELRTPLNGMIGFLKLVMDDMADSPEEEHEFVTEAYRSALLLLAIINDILDIAKIEAGRMELDLEPVNLDELFADVERKTRTHTERKDLIYELHRPNTRDEVLIYGDYQRLLQIMLNLVGNAIKFTHEGGITVSAQIKRSKVIVQDQEMPGYVQVSVADTGIGVSLEKQSRLFKAFSQVDSSRTRQYGGTGLGLVISQRLVEAMGGQVNFYSMGDGLGSTVTFTAPLYQEPVILAFDD</sequence>
<dbReference type="OrthoDB" id="445851at2"/>
<dbReference type="InterPro" id="IPR005467">
    <property type="entry name" value="His_kinase_dom"/>
</dbReference>
<dbReference type="InterPro" id="IPR036890">
    <property type="entry name" value="HATPase_C_sf"/>
</dbReference>
<comment type="similarity">
    <text evidence="2">In the N-terminal section; belongs to the phytochrome family.</text>
</comment>
<evidence type="ECO:0000256" key="7">
    <source>
        <dbReference type="ARBA" id="ARBA00023012"/>
    </source>
</evidence>
<dbReference type="Gene3D" id="3.30.565.10">
    <property type="entry name" value="Histidine kinase-like ATPase, C-terminal domain"/>
    <property type="match status" value="1"/>
</dbReference>
<dbReference type="eggNOG" id="COG2205">
    <property type="taxonomic scope" value="Bacteria"/>
</dbReference>
<reference evidence="11" key="1">
    <citation type="submission" date="2012-04" db="EMBL/GenBank/DDBJ databases">
        <authorList>
            <person name="Borisov I.G."/>
            <person name="Ivanikova N.V."/>
            <person name="Pinevich A.V."/>
        </authorList>
    </citation>
    <scope>NUCLEOTIDE SEQUENCE</scope>
    <source>
        <strain evidence="11">CALU 1027</strain>
    </source>
</reference>
<organism evidence="11 12">
    <name type="scientific">Prochlorothrix hollandica PCC 9006 = CALU 1027</name>
    <dbReference type="NCBI Taxonomy" id="317619"/>
    <lineage>
        <taxon>Bacteria</taxon>
        <taxon>Bacillati</taxon>
        <taxon>Cyanobacteriota</taxon>
        <taxon>Cyanophyceae</taxon>
        <taxon>Prochlorotrichales</taxon>
        <taxon>Prochlorotrichaceae</taxon>
        <taxon>Prochlorothrix</taxon>
    </lineage>
</organism>
<evidence type="ECO:0000256" key="2">
    <source>
        <dbReference type="ARBA" id="ARBA00006402"/>
    </source>
</evidence>
<dbReference type="GO" id="GO:0000155">
    <property type="term" value="F:phosphorelay sensor kinase activity"/>
    <property type="evidence" value="ECO:0007669"/>
    <property type="project" value="InterPro"/>
</dbReference>
<dbReference type="InterPro" id="IPR029016">
    <property type="entry name" value="GAF-like_dom_sf"/>
</dbReference>
<dbReference type="PROSITE" id="PS50109">
    <property type="entry name" value="HIS_KIN"/>
    <property type="match status" value="1"/>
</dbReference>
<dbReference type="SMART" id="SM00388">
    <property type="entry name" value="HisKA"/>
    <property type="match status" value="1"/>
</dbReference>
<dbReference type="PRINTS" id="PR00344">
    <property type="entry name" value="BCTRLSENSOR"/>
</dbReference>
<name>A0A0M2Q0T0_PROHO</name>
<dbReference type="RefSeq" id="WP_017713419.1">
    <property type="nucleotide sequence ID" value="NZ_KB235941.1"/>
</dbReference>
<dbReference type="STRING" id="317619.GCA_000332315_03174"/>
<dbReference type="InterPro" id="IPR004358">
    <property type="entry name" value="Sig_transdc_His_kin-like_C"/>
</dbReference>
<dbReference type="InterPro" id="IPR036097">
    <property type="entry name" value="HisK_dim/P_sf"/>
</dbReference>
<proteinExistence type="inferred from homology"/>
<comment type="catalytic activity">
    <reaction evidence="1">
        <text>ATP + protein L-histidine = ADP + protein N-phospho-L-histidine.</text>
        <dbReference type="EC" id="2.7.13.3"/>
    </reaction>
</comment>
<dbReference type="Proteomes" id="UP000034681">
    <property type="component" value="Unassembled WGS sequence"/>
</dbReference>